<keyword evidence="2" id="KW-0285">Flavoprotein</keyword>
<dbReference type="InterPro" id="IPR050416">
    <property type="entry name" value="FAD-linked_Oxidoreductase"/>
</dbReference>
<feature type="chain" id="PRO_5013770369" evidence="5">
    <location>
        <begin position="21"/>
        <end position="506"/>
    </location>
</feature>
<comment type="similarity">
    <text evidence="1">Belongs to the oxygen-dependent FAD-linked oxidoreductase family.</text>
</comment>
<sequence length="506" mass="55232">MVKLTFYSLSLAIGITTTFAQNDILAETFNNTLSNTELGLAAITTTNRTEFNACQTIQKIINNASSSFDVVFLPFTPNSHHYMTTSSQPSACIYTPKTPQDLATAMKILGQGRIRFAISCSGHASNQGFSSTPGVHISLKNFQDVVVSPDNAYVDIGGGISWADVYKKLDSSTVNVVGGRVPGPGIGGFITGGGGFSWLTNQYGLTGDTLISVDMVLPNGTLTRASEGVNEELFWAVKGGGNSFGVVYNFRLLAVPRPPKIYADTKFITHMSTAEFTAAIANFSASNHDPKAQIIPTINSLLGGAIPTNILLAYYDGIPSYDPFSMFNVGSLKEQSFNDFVQSLGVSNLQANQRGAFNTLSLQAFTPGVMDQIANQTKFWGGQSLLHSGTFISFDVEPFLAYSQFAKSAAWEHGDNALPLFLFFSWENVKEDEFWREAMLESCRVIAETAKGEGQDVDGLLLYPNYAMKMGNRVERLFGGNLGRIEEVRRRIDPDDVMLLTEYFRF</sequence>
<dbReference type="PANTHER" id="PTHR42973">
    <property type="entry name" value="BINDING OXIDOREDUCTASE, PUTATIVE (AFU_ORTHOLOGUE AFUA_1G17690)-RELATED"/>
    <property type="match status" value="1"/>
</dbReference>
<keyword evidence="4" id="KW-0560">Oxidoreductase</keyword>
<keyword evidence="8" id="KW-1185">Reference proteome</keyword>
<dbReference type="EMBL" id="FJUY01000007">
    <property type="protein sequence ID" value="CZT19406.1"/>
    <property type="molecule type" value="Genomic_DNA"/>
</dbReference>
<evidence type="ECO:0000313" key="8">
    <source>
        <dbReference type="Proteomes" id="UP000225277"/>
    </source>
</evidence>
<dbReference type="STRING" id="112498.A0A2D3V768"/>
<dbReference type="InterPro" id="IPR016169">
    <property type="entry name" value="FAD-bd_PCMH_sub2"/>
</dbReference>
<keyword evidence="3" id="KW-0274">FAD</keyword>
<dbReference type="PROSITE" id="PS51387">
    <property type="entry name" value="FAD_PCMH"/>
    <property type="match status" value="1"/>
</dbReference>
<dbReference type="GO" id="GO:0071949">
    <property type="term" value="F:FAD binding"/>
    <property type="evidence" value="ECO:0007669"/>
    <property type="project" value="InterPro"/>
</dbReference>
<dbReference type="GeneID" id="35600420"/>
<evidence type="ECO:0000256" key="1">
    <source>
        <dbReference type="ARBA" id="ARBA00005466"/>
    </source>
</evidence>
<organism evidence="7 8">
    <name type="scientific">Ramularia collo-cygni</name>
    <dbReference type="NCBI Taxonomy" id="112498"/>
    <lineage>
        <taxon>Eukaryota</taxon>
        <taxon>Fungi</taxon>
        <taxon>Dikarya</taxon>
        <taxon>Ascomycota</taxon>
        <taxon>Pezizomycotina</taxon>
        <taxon>Dothideomycetes</taxon>
        <taxon>Dothideomycetidae</taxon>
        <taxon>Mycosphaerellales</taxon>
        <taxon>Mycosphaerellaceae</taxon>
        <taxon>Ramularia</taxon>
    </lineage>
</organism>
<reference evidence="7 8" key="1">
    <citation type="submission" date="2016-03" db="EMBL/GenBank/DDBJ databases">
        <authorList>
            <person name="Ploux O."/>
        </authorList>
    </citation>
    <scope>NUCLEOTIDE SEQUENCE [LARGE SCALE GENOMIC DNA]</scope>
    <source>
        <strain evidence="7 8">URUG2</strain>
    </source>
</reference>
<evidence type="ECO:0000313" key="7">
    <source>
        <dbReference type="EMBL" id="CZT19406.1"/>
    </source>
</evidence>
<protein>
    <submittedName>
        <fullName evidence="7">Related to 6-hydroxy-D-nicotine oxidase</fullName>
    </submittedName>
</protein>
<accession>A0A2D3V768</accession>
<dbReference type="GO" id="GO:0016491">
    <property type="term" value="F:oxidoreductase activity"/>
    <property type="evidence" value="ECO:0007669"/>
    <property type="project" value="UniProtKB-KW"/>
</dbReference>
<feature type="domain" description="FAD-binding PCMH-type" evidence="6">
    <location>
        <begin position="86"/>
        <end position="257"/>
    </location>
</feature>
<feature type="signal peptide" evidence="5">
    <location>
        <begin position="1"/>
        <end position="20"/>
    </location>
</feature>
<dbReference type="Gene3D" id="3.40.462.20">
    <property type="match status" value="1"/>
</dbReference>
<dbReference type="PANTHER" id="PTHR42973:SF13">
    <property type="entry name" value="FAD-BINDING PCMH-TYPE DOMAIN-CONTAINING PROTEIN"/>
    <property type="match status" value="1"/>
</dbReference>
<evidence type="ECO:0000256" key="2">
    <source>
        <dbReference type="ARBA" id="ARBA00022630"/>
    </source>
</evidence>
<dbReference type="SUPFAM" id="SSF56176">
    <property type="entry name" value="FAD-binding/transporter-associated domain-like"/>
    <property type="match status" value="1"/>
</dbReference>
<gene>
    <name evidence="7" type="ORF">RCC_05257</name>
</gene>
<dbReference type="RefSeq" id="XP_023626296.1">
    <property type="nucleotide sequence ID" value="XM_023770528.1"/>
</dbReference>
<proteinExistence type="inferred from homology"/>
<evidence type="ECO:0000256" key="5">
    <source>
        <dbReference type="SAM" id="SignalP"/>
    </source>
</evidence>
<name>A0A2D3V768_9PEZI</name>
<dbReference type="Proteomes" id="UP000225277">
    <property type="component" value="Unassembled WGS sequence"/>
</dbReference>
<dbReference type="InterPro" id="IPR036318">
    <property type="entry name" value="FAD-bd_PCMH-like_sf"/>
</dbReference>
<evidence type="ECO:0000256" key="4">
    <source>
        <dbReference type="ARBA" id="ARBA00023002"/>
    </source>
</evidence>
<evidence type="ECO:0000259" key="6">
    <source>
        <dbReference type="PROSITE" id="PS51387"/>
    </source>
</evidence>
<evidence type="ECO:0000256" key="3">
    <source>
        <dbReference type="ARBA" id="ARBA00022827"/>
    </source>
</evidence>
<dbReference type="Gene3D" id="3.30.465.10">
    <property type="match status" value="1"/>
</dbReference>
<keyword evidence="5" id="KW-0732">Signal</keyword>
<dbReference type="AlphaFoldDB" id="A0A2D3V768"/>
<dbReference type="OrthoDB" id="2151789at2759"/>
<dbReference type="InterPro" id="IPR016166">
    <property type="entry name" value="FAD-bd_PCMH"/>
</dbReference>
<dbReference type="Pfam" id="PF01565">
    <property type="entry name" value="FAD_binding_4"/>
    <property type="match status" value="1"/>
</dbReference>
<dbReference type="InterPro" id="IPR006094">
    <property type="entry name" value="Oxid_FAD_bind_N"/>
</dbReference>